<dbReference type="PANTHER" id="PTHR43463">
    <property type="entry name" value="NICOTINATE-NUCLEOTIDE--DIMETHYLBENZIMIDAZOLE PHOSPHORIBOSYLTRANSFERASE"/>
    <property type="match status" value="1"/>
</dbReference>
<sequence>MMQAPSSHDINARIDSLCKPPGSLGELESIARKLCAIQGTLSPSVSPRRVVVFAADHGVTSEGVTAWPSEVTGLVTRVMQSGRTASGVFAEHLHCEYEVVDVGLRARLPASRIPGSAVQFIDAAGRRGTGNLRFAAAMTGEEFDHAWAVGSARADAANDDGCRLVIGGEMGIGNTTAASCLASLLAGVDVQDAVGRGAGLNDIGLAKKVRVVEDAIARVRALEPLDAQQIGCEVGGLEIVALSGFYARAAALGLVIILDGYIATSAALLADAIHPQTKLNMIAGHRSAEPGHQAALQQLWLSPVLDLGCRLGEGTGALAALPLVDLAAAMINGMATLAELESP</sequence>
<dbReference type="InterPro" id="IPR023195">
    <property type="entry name" value="Nict_dMeBzImd_PRibTrfase_N"/>
</dbReference>
<accession>A0A5C6BX86</accession>
<dbReference type="GO" id="GO:0009236">
    <property type="term" value="P:cobalamin biosynthetic process"/>
    <property type="evidence" value="ECO:0007669"/>
    <property type="project" value="UniProtKB-UniRule"/>
</dbReference>
<evidence type="ECO:0000256" key="7">
    <source>
        <dbReference type="ARBA" id="ARBA00022679"/>
    </source>
</evidence>
<name>A0A5C6BX86_9BACT</name>
<dbReference type="EC" id="2.4.2.21" evidence="3 9"/>
<comment type="similarity">
    <text evidence="2">Belongs to the CobT family.</text>
</comment>
<dbReference type="Proteomes" id="UP000319908">
    <property type="component" value="Unassembled WGS sequence"/>
</dbReference>
<comment type="pathway">
    <text evidence="1">Nucleoside biosynthesis; alpha-ribazole biosynthesis; alpha-ribazole from 5,6-dimethylbenzimidazole: step 1/2.</text>
</comment>
<evidence type="ECO:0000256" key="2">
    <source>
        <dbReference type="ARBA" id="ARBA00007110"/>
    </source>
</evidence>
<dbReference type="PANTHER" id="PTHR43463:SF1">
    <property type="entry name" value="NICOTINATE-NUCLEOTIDE--DIMETHYLBENZIMIDAZOLE PHOSPHORIBOSYLTRANSFERASE"/>
    <property type="match status" value="1"/>
</dbReference>
<evidence type="ECO:0000313" key="11">
    <source>
        <dbReference type="Proteomes" id="UP000319908"/>
    </source>
</evidence>
<dbReference type="UniPathway" id="UPA00061">
    <property type="reaction ID" value="UER00516"/>
</dbReference>
<organism evidence="10 11">
    <name type="scientific">Allorhodopirellula heiligendammensis</name>
    <dbReference type="NCBI Taxonomy" id="2714739"/>
    <lineage>
        <taxon>Bacteria</taxon>
        <taxon>Pseudomonadati</taxon>
        <taxon>Planctomycetota</taxon>
        <taxon>Planctomycetia</taxon>
        <taxon>Pirellulales</taxon>
        <taxon>Pirellulaceae</taxon>
        <taxon>Allorhodopirellula</taxon>
    </lineage>
</organism>
<protein>
    <recommendedName>
        <fullName evidence="4 9">Nicotinate-nucleotide--dimethylbenzimidazole phosphoribosyltransferase</fullName>
        <ecNumber evidence="3 9">2.4.2.21</ecNumber>
    </recommendedName>
</protein>
<evidence type="ECO:0000256" key="8">
    <source>
        <dbReference type="ARBA" id="ARBA00047340"/>
    </source>
</evidence>
<evidence type="ECO:0000256" key="6">
    <source>
        <dbReference type="ARBA" id="ARBA00022676"/>
    </source>
</evidence>
<dbReference type="AlphaFoldDB" id="A0A5C6BX86"/>
<keyword evidence="11" id="KW-1185">Reference proteome</keyword>
<dbReference type="InterPro" id="IPR017846">
    <property type="entry name" value="Nict_dMeBzImd_PRibTrfase_bact"/>
</dbReference>
<dbReference type="InterPro" id="IPR003200">
    <property type="entry name" value="Nict_dMeBzImd_PRibTrfase"/>
</dbReference>
<dbReference type="EMBL" id="SJPU01000002">
    <property type="protein sequence ID" value="TWU15289.1"/>
    <property type="molecule type" value="Genomic_DNA"/>
</dbReference>
<dbReference type="NCBIfam" id="TIGR03160">
    <property type="entry name" value="cobT_DBIPRT"/>
    <property type="match status" value="1"/>
</dbReference>
<dbReference type="CDD" id="cd02439">
    <property type="entry name" value="DMB-PRT_CobT"/>
    <property type="match status" value="1"/>
</dbReference>
<dbReference type="Pfam" id="PF02277">
    <property type="entry name" value="DBI_PRT"/>
    <property type="match status" value="1"/>
</dbReference>
<dbReference type="InterPro" id="IPR036087">
    <property type="entry name" value="Nict_dMeBzImd_PRibTrfase_sf"/>
</dbReference>
<proteinExistence type="inferred from homology"/>
<evidence type="ECO:0000256" key="4">
    <source>
        <dbReference type="ARBA" id="ARBA00015486"/>
    </source>
</evidence>
<dbReference type="SUPFAM" id="SSF52733">
    <property type="entry name" value="Nicotinate mononucleotide:5,6-dimethylbenzimidazole phosphoribosyltransferase (CobT)"/>
    <property type="match status" value="1"/>
</dbReference>
<keyword evidence="6 10" id="KW-0328">Glycosyltransferase</keyword>
<gene>
    <name evidence="10" type="primary">cobT</name>
    <name evidence="10" type="ORF">Poly21_24840</name>
</gene>
<evidence type="ECO:0000256" key="3">
    <source>
        <dbReference type="ARBA" id="ARBA00011991"/>
    </source>
</evidence>
<dbReference type="Gene3D" id="1.10.1610.10">
    <property type="match status" value="1"/>
</dbReference>
<dbReference type="RefSeq" id="WP_302118704.1">
    <property type="nucleotide sequence ID" value="NZ_SJPU01000002.1"/>
</dbReference>
<keyword evidence="5" id="KW-0169">Cobalamin biosynthesis</keyword>
<evidence type="ECO:0000256" key="9">
    <source>
        <dbReference type="NCBIfam" id="TIGR03160"/>
    </source>
</evidence>
<dbReference type="NCBIfam" id="NF000996">
    <property type="entry name" value="PRK00105.1"/>
    <property type="match status" value="1"/>
</dbReference>
<dbReference type="Gene3D" id="3.40.50.10210">
    <property type="match status" value="1"/>
</dbReference>
<evidence type="ECO:0000313" key="10">
    <source>
        <dbReference type="EMBL" id="TWU15289.1"/>
    </source>
</evidence>
<evidence type="ECO:0000256" key="5">
    <source>
        <dbReference type="ARBA" id="ARBA00022573"/>
    </source>
</evidence>
<evidence type="ECO:0000256" key="1">
    <source>
        <dbReference type="ARBA" id="ARBA00005049"/>
    </source>
</evidence>
<dbReference type="GO" id="GO:0008939">
    <property type="term" value="F:nicotinate-nucleotide-dimethylbenzimidazole phosphoribosyltransferase activity"/>
    <property type="evidence" value="ECO:0007669"/>
    <property type="project" value="UniProtKB-UniRule"/>
</dbReference>
<keyword evidence="7 10" id="KW-0808">Transferase</keyword>
<reference evidence="10 11" key="1">
    <citation type="journal article" date="2020" name="Antonie Van Leeuwenhoek">
        <title>Rhodopirellula heiligendammensis sp. nov., Rhodopirellula pilleata sp. nov., and Rhodopirellula solitaria sp. nov. isolated from natural or artificial marine surfaces in Northern Germany and California, USA, and emended description of the genus Rhodopirellula.</title>
        <authorList>
            <person name="Kallscheuer N."/>
            <person name="Wiegand S."/>
            <person name="Jogler M."/>
            <person name="Boedeker C."/>
            <person name="Peeters S.H."/>
            <person name="Rast P."/>
            <person name="Heuer A."/>
            <person name="Jetten M.S.M."/>
            <person name="Rohde M."/>
            <person name="Jogler C."/>
        </authorList>
    </citation>
    <scope>NUCLEOTIDE SEQUENCE [LARGE SCALE GENOMIC DNA]</scope>
    <source>
        <strain evidence="10 11">Poly21</strain>
    </source>
</reference>
<comment type="catalytic activity">
    <reaction evidence="8">
        <text>5,6-dimethylbenzimidazole + nicotinate beta-D-ribonucleotide = alpha-ribazole 5'-phosphate + nicotinate + H(+)</text>
        <dbReference type="Rhea" id="RHEA:11196"/>
        <dbReference type="ChEBI" id="CHEBI:15378"/>
        <dbReference type="ChEBI" id="CHEBI:15890"/>
        <dbReference type="ChEBI" id="CHEBI:32544"/>
        <dbReference type="ChEBI" id="CHEBI:57502"/>
        <dbReference type="ChEBI" id="CHEBI:57918"/>
        <dbReference type="EC" id="2.4.2.21"/>
    </reaction>
</comment>
<comment type="caution">
    <text evidence="10">The sequence shown here is derived from an EMBL/GenBank/DDBJ whole genome shotgun (WGS) entry which is preliminary data.</text>
</comment>